<evidence type="ECO:0000313" key="1">
    <source>
        <dbReference type="EMBL" id="BDC98743.1"/>
    </source>
</evidence>
<organism evidence="1 2">
    <name type="scientific">Persicobacter psychrovividus</name>
    <dbReference type="NCBI Taxonomy" id="387638"/>
    <lineage>
        <taxon>Bacteria</taxon>
        <taxon>Pseudomonadati</taxon>
        <taxon>Bacteroidota</taxon>
        <taxon>Cytophagia</taxon>
        <taxon>Cytophagales</taxon>
        <taxon>Persicobacteraceae</taxon>
        <taxon>Persicobacter</taxon>
    </lineage>
</organism>
<sequence>MLDVSYTRLTYTCKVKLRNKIKETNCREKYFQVKIKFLGNNNHVSAKKLNITLKKAVNFIKMIITKTRVMLVSRSKVYILHV</sequence>
<name>A0ABM7VCS7_9BACT</name>
<gene>
    <name evidence="1" type="ORF">PEPS_10240</name>
</gene>
<reference evidence="1 2" key="1">
    <citation type="submission" date="2021-12" db="EMBL/GenBank/DDBJ databases">
        <title>Genome sequencing of bacteria with rrn-lacking chromosome and rrn-plasmid.</title>
        <authorList>
            <person name="Anda M."/>
            <person name="Iwasaki W."/>
        </authorList>
    </citation>
    <scope>NUCLEOTIDE SEQUENCE [LARGE SCALE GENOMIC DNA]</scope>
    <source>
        <strain evidence="1 2">NBRC 101262</strain>
    </source>
</reference>
<proteinExistence type="predicted"/>
<dbReference type="Proteomes" id="UP001354989">
    <property type="component" value="Chromosome"/>
</dbReference>
<evidence type="ECO:0000313" key="2">
    <source>
        <dbReference type="Proteomes" id="UP001354989"/>
    </source>
</evidence>
<keyword evidence="2" id="KW-1185">Reference proteome</keyword>
<protein>
    <submittedName>
        <fullName evidence="1">Uncharacterized protein</fullName>
    </submittedName>
</protein>
<accession>A0ABM7VCS7</accession>
<dbReference type="EMBL" id="AP025292">
    <property type="protein sequence ID" value="BDC98743.1"/>
    <property type="molecule type" value="Genomic_DNA"/>
</dbReference>